<organism evidence="4 5">
    <name type="scientific">Fusobacterium ulcerans 12-1B</name>
    <dbReference type="NCBI Taxonomy" id="457404"/>
    <lineage>
        <taxon>Bacteria</taxon>
        <taxon>Fusobacteriati</taxon>
        <taxon>Fusobacteriota</taxon>
        <taxon>Fusobacteriia</taxon>
        <taxon>Fusobacteriales</taxon>
        <taxon>Fusobacteriaceae</taxon>
        <taxon>Fusobacterium</taxon>
    </lineage>
</organism>
<dbReference type="BioCyc" id="FSP457404-HMP:GTSQ-2153-MONOMER"/>
<gene>
    <name evidence="4" type="ORF">HMPREF0402_02130</name>
</gene>
<keyword evidence="1" id="KW-0175">Coiled coil</keyword>
<evidence type="ECO:0000256" key="2">
    <source>
        <dbReference type="SAM" id="MobiDB-lite"/>
    </source>
</evidence>
<accession>H1PUN7</accession>
<evidence type="ECO:0000313" key="5">
    <source>
        <dbReference type="Proteomes" id="UP000003233"/>
    </source>
</evidence>
<keyword evidence="3" id="KW-1133">Transmembrane helix</keyword>
<dbReference type="HOGENOM" id="CLU_729111_0_0_0"/>
<feature type="transmembrane region" description="Helical" evidence="3">
    <location>
        <begin position="76"/>
        <end position="96"/>
    </location>
</feature>
<feature type="region of interest" description="Disordered" evidence="2">
    <location>
        <begin position="274"/>
        <end position="304"/>
    </location>
</feature>
<feature type="transmembrane region" description="Helical" evidence="3">
    <location>
        <begin position="43"/>
        <end position="64"/>
    </location>
</feature>
<keyword evidence="3" id="KW-0472">Membrane</keyword>
<keyword evidence="3" id="KW-0812">Transmembrane</keyword>
<dbReference type="Proteomes" id="UP000003233">
    <property type="component" value="Unassembled WGS sequence"/>
</dbReference>
<dbReference type="PATRIC" id="fig|457404.5.peg.1986"/>
<comment type="caution">
    <text evidence="4">The sequence shown here is derived from an EMBL/GenBank/DDBJ whole genome shotgun (WGS) entry which is preliminary data.</text>
</comment>
<dbReference type="AlphaFoldDB" id="H1PUN7"/>
<evidence type="ECO:0000256" key="3">
    <source>
        <dbReference type="SAM" id="Phobius"/>
    </source>
</evidence>
<evidence type="ECO:0000313" key="4">
    <source>
        <dbReference type="EMBL" id="EHO80220.1"/>
    </source>
</evidence>
<dbReference type="RefSeq" id="WP_008697770.1">
    <property type="nucleotide sequence ID" value="NZ_KE161008.1"/>
</dbReference>
<protein>
    <submittedName>
        <fullName evidence="4">Uncharacterized protein</fullName>
    </submittedName>
</protein>
<proteinExistence type="predicted"/>
<keyword evidence="5" id="KW-1185">Reference proteome</keyword>
<feature type="transmembrane region" description="Helical" evidence="3">
    <location>
        <begin position="12"/>
        <end position="31"/>
    </location>
</feature>
<feature type="transmembrane region" description="Helical" evidence="3">
    <location>
        <begin position="142"/>
        <end position="163"/>
    </location>
</feature>
<name>H1PUN7_9FUSO</name>
<feature type="transmembrane region" description="Helical" evidence="3">
    <location>
        <begin position="116"/>
        <end position="135"/>
    </location>
</feature>
<reference evidence="4 5" key="1">
    <citation type="submission" date="2012-07" db="EMBL/GenBank/DDBJ databases">
        <title>The Genome Sequence of Fusobacterium ulcerans 12_1B.</title>
        <authorList>
            <consortium name="The Broad Institute Genome Sequencing Platform"/>
            <person name="Earl A."/>
            <person name="Ward D."/>
            <person name="Feldgarden M."/>
            <person name="Gevers D."/>
            <person name="Strauss J."/>
            <person name="Ambrose C.E."/>
            <person name="Allen-Vercoe E."/>
            <person name="Walker B."/>
            <person name="Young S.K."/>
            <person name="Zeng Q."/>
            <person name="Gargeya S."/>
            <person name="Fitzgerald M."/>
            <person name="Haas B."/>
            <person name="Abouelleil A."/>
            <person name="Alvarado L."/>
            <person name="Arachchi H.M."/>
            <person name="Berlin A.M."/>
            <person name="Chapman S.B."/>
            <person name="Goldberg J."/>
            <person name="Griggs A."/>
            <person name="Gujja S."/>
            <person name="Hansen M."/>
            <person name="Howarth C."/>
            <person name="Imamovic A."/>
            <person name="Larimer J."/>
            <person name="McCowen C."/>
            <person name="Montmayeur A."/>
            <person name="Murphy C."/>
            <person name="Neiman D."/>
            <person name="Pearson M."/>
            <person name="Priest M."/>
            <person name="Roberts A."/>
            <person name="Saif S."/>
            <person name="Shea T."/>
            <person name="Sisk P."/>
            <person name="Sykes S."/>
            <person name="Wortman J."/>
            <person name="Nusbaum C."/>
            <person name="Birren B."/>
        </authorList>
    </citation>
    <scope>NUCLEOTIDE SEQUENCE [LARGE SCALE GENOMIC DNA]</scope>
    <source>
        <strain evidence="4 5">12_1B</strain>
    </source>
</reference>
<feature type="coiled-coil region" evidence="1">
    <location>
        <begin position="180"/>
        <end position="213"/>
    </location>
</feature>
<evidence type="ECO:0000256" key="1">
    <source>
        <dbReference type="SAM" id="Coils"/>
    </source>
</evidence>
<feature type="region of interest" description="Disordered" evidence="2">
    <location>
        <begin position="360"/>
        <end position="380"/>
    </location>
</feature>
<sequence>MKKILRFLHLKYLYLYFIICFIANYFFNSKLKSTHIYSVMENYLGIIIFPVLLMLILSSIFFFIKERKKKMVLNVKSHAFFILIISCLYLFMMYKLELPFAKEFADDTVIEKFLNLSIYKYKIGFIAAYLFYLILTNIMYCYIYAGLGFLIFCTFFLITIKFIKTTICRIYHEHKEKKRIQREEQLLREQIAIKEALEKREADKKLKMELEKEIRIKERVEEVISNKELVLESYSIDENKNNDIIKNIEENEMAEEEDEEFLKIIDPDFVSRPKEEKNKKEAVKQELEEEKEEEKIENPASDMAYESTVDFPLFTITDSSPKKEEIVEETVEPLLEGVASVDDTEKVIETIPEKLVKKPKKERELLTIRTPGGKKDDSSF</sequence>
<dbReference type="EMBL" id="AGWJ02000021">
    <property type="protein sequence ID" value="EHO80220.1"/>
    <property type="molecule type" value="Genomic_DNA"/>
</dbReference>
<feature type="compositionally biased region" description="Basic and acidic residues" evidence="2">
    <location>
        <begin position="274"/>
        <end position="286"/>
    </location>
</feature>